<organism evidence="1 2">
    <name type="scientific">Syntrophaceticus schinkii</name>
    <dbReference type="NCBI Taxonomy" id="499207"/>
    <lineage>
        <taxon>Bacteria</taxon>
        <taxon>Bacillati</taxon>
        <taxon>Bacillota</taxon>
        <taxon>Clostridia</taxon>
        <taxon>Thermoanaerobacterales</taxon>
        <taxon>Thermoanaerobacterales Family III. Incertae Sedis</taxon>
        <taxon>Syntrophaceticus</taxon>
    </lineage>
</organism>
<dbReference type="AlphaFoldDB" id="A0A0B7MIH0"/>
<protein>
    <submittedName>
        <fullName evidence="1">Uncharacterized protein</fullName>
    </submittedName>
</protein>
<dbReference type="Proteomes" id="UP000046155">
    <property type="component" value="Unassembled WGS sequence"/>
</dbReference>
<dbReference type="RefSeq" id="WP_052835161.1">
    <property type="nucleotide sequence ID" value="NZ_CDRZ01000008.1"/>
</dbReference>
<reference evidence="2" key="1">
    <citation type="submission" date="2015-01" db="EMBL/GenBank/DDBJ databases">
        <authorList>
            <person name="Manzoor Shahid"/>
            <person name="Zubair Saima"/>
        </authorList>
    </citation>
    <scope>NUCLEOTIDE SEQUENCE [LARGE SCALE GENOMIC DNA]</scope>
    <source>
        <strain evidence="2">Sp3</strain>
    </source>
</reference>
<sequence>MTAFGADQGDYHLTPADLRQVEELKRGKYETWEWNFGASPSYNIKKSGHFPWGKLDVLLDVAGWGNHWV</sequence>
<proteinExistence type="predicted"/>
<evidence type="ECO:0000313" key="2">
    <source>
        <dbReference type="Proteomes" id="UP000046155"/>
    </source>
</evidence>
<gene>
    <name evidence="1" type="ORF">SSCH_1050022</name>
</gene>
<dbReference type="EMBL" id="CDRZ01000008">
    <property type="protein sequence ID" value="CEO87452.1"/>
    <property type="molecule type" value="Genomic_DNA"/>
</dbReference>
<name>A0A0B7MIH0_9FIRM</name>
<evidence type="ECO:0000313" key="1">
    <source>
        <dbReference type="EMBL" id="CEO87452.1"/>
    </source>
</evidence>
<accession>A0A0B7MIH0</accession>
<keyword evidence="2" id="KW-1185">Reference proteome</keyword>